<feature type="repeat" description="ANK" evidence="3">
    <location>
        <begin position="1182"/>
        <end position="1204"/>
    </location>
</feature>
<dbReference type="InterPro" id="IPR001995">
    <property type="entry name" value="Peptidase_A2_cat"/>
</dbReference>
<dbReference type="Pfam" id="PF24883">
    <property type="entry name" value="NPHP3_N"/>
    <property type="match status" value="1"/>
</dbReference>
<dbReference type="InterPro" id="IPR056884">
    <property type="entry name" value="NPHP3-like_N"/>
</dbReference>
<dbReference type="OrthoDB" id="21416at2759"/>
<evidence type="ECO:0000259" key="4">
    <source>
        <dbReference type="PROSITE" id="PS50175"/>
    </source>
</evidence>
<proteinExistence type="predicted"/>
<dbReference type="InterPro" id="IPR036770">
    <property type="entry name" value="Ankyrin_rpt-contain_sf"/>
</dbReference>
<keyword evidence="1" id="KW-0677">Repeat</keyword>
<organism evidence="5 6">
    <name type="scientific">Thelonectria olida</name>
    <dbReference type="NCBI Taxonomy" id="1576542"/>
    <lineage>
        <taxon>Eukaryota</taxon>
        <taxon>Fungi</taxon>
        <taxon>Dikarya</taxon>
        <taxon>Ascomycota</taxon>
        <taxon>Pezizomycotina</taxon>
        <taxon>Sordariomycetes</taxon>
        <taxon>Hypocreomycetidae</taxon>
        <taxon>Hypocreales</taxon>
        <taxon>Nectriaceae</taxon>
        <taxon>Thelonectria</taxon>
    </lineage>
</organism>
<feature type="repeat" description="ANK" evidence="3">
    <location>
        <begin position="574"/>
        <end position="606"/>
    </location>
</feature>
<keyword evidence="2 3" id="KW-0040">ANK repeat</keyword>
<evidence type="ECO:0000256" key="3">
    <source>
        <dbReference type="PROSITE-ProRule" id="PRU00023"/>
    </source>
</evidence>
<comment type="caution">
    <text evidence="5">The sequence shown here is derived from an EMBL/GenBank/DDBJ whole genome shotgun (WGS) entry which is preliminary data.</text>
</comment>
<feature type="repeat" description="ANK" evidence="3">
    <location>
        <begin position="1235"/>
        <end position="1267"/>
    </location>
</feature>
<dbReference type="InterPro" id="IPR002110">
    <property type="entry name" value="Ankyrin_rpt"/>
</dbReference>
<dbReference type="PROSITE" id="PS50297">
    <property type="entry name" value="ANK_REP_REGION"/>
    <property type="match status" value="9"/>
</dbReference>
<dbReference type="GO" id="GO:0004190">
    <property type="term" value="F:aspartic-type endopeptidase activity"/>
    <property type="evidence" value="ECO:0007669"/>
    <property type="project" value="InterPro"/>
</dbReference>
<dbReference type="GO" id="GO:0006508">
    <property type="term" value="P:proteolysis"/>
    <property type="evidence" value="ECO:0007669"/>
    <property type="project" value="InterPro"/>
</dbReference>
<feature type="repeat" description="ANK" evidence="3">
    <location>
        <begin position="717"/>
        <end position="749"/>
    </location>
</feature>
<dbReference type="PROSITE" id="PS50175">
    <property type="entry name" value="ASP_PROT_RETROV"/>
    <property type="match status" value="1"/>
</dbReference>
<feature type="repeat" description="ANK" evidence="3">
    <location>
        <begin position="608"/>
        <end position="634"/>
    </location>
</feature>
<dbReference type="SUPFAM" id="SSF52540">
    <property type="entry name" value="P-loop containing nucleoside triphosphate hydrolases"/>
    <property type="match status" value="1"/>
</dbReference>
<dbReference type="Pfam" id="PF22939">
    <property type="entry name" value="WHD_GPIID"/>
    <property type="match status" value="1"/>
</dbReference>
<protein>
    <submittedName>
        <fullName evidence="5">Ankyrin repeat protein</fullName>
    </submittedName>
</protein>
<feature type="repeat" description="ANK" evidence="3">
    <location>
        <begin position="1596"/>
        <end position="1635"/>
    </location>
</feature>
<dbReference type="SMART" id="SM00248">
    <property type="entry name" value="ANK"/>
    <property type="match status" value="23"/>
</dbReference>
<sequence>MSSNASDSDSDLDAVVIDRDDISNYNPEQILPETPETIQAIRSWLEPTSYDIAGGEYRKHLASHVAGTGAWLTSTDTYQQWLQSEEHGLLWIKGIPGSGKSVMAANLIHEIADANPGCPVLFFFFRQIIEANHEPEALLRDWMDQVLDYSPPLQKQLKTYVKARRSIDSVSMEDMWKHLKMAFAGLPGRVFCVADALDEMDRGHDAFLQALGALGQWRPGKVKVLMTSRPVPSVEVPLRKIPCLHLRLQESLVDLDISTYVQFALSQSAIPKSNWQVIADAVPGRANGLFLYAKLAMDAFLEPGVDITQVLSHLPADLNVLYTDLLKEHAQRSGVAADIQHLILQSVTHATRPLRLLELAEMIKVNSPDGSTRDLKATKDLIRAACGPLLEILADETVSVIHHSFTEYLKGTTRSNDSTGYPILRMGPTHAQLAMACLHYLQAGCLDMVDVNIDGDDGGYNSDYDDYDFRNRDLPHLEIQLRLKHPFFEYAASNWHHHVKRSDVAGHDQTELNSEIAKFLGDDKNRKSWLQIKWPGREAGAPRVAQLHIAARSGLASYAKELLKDVEVDARDGRGQTPLWWAASKGQAAVMRQLIAAGANPNADDVTHGLTPLHQAANKNHHEAVKVLLEAGVNPLTPKMRNDPGGWCGNAPTSRGHTPLMYACHNGHLETVQEFLPFLKDIDIVHRALAWAAGSGQSKVVARILQHPGVDVNAKVRGDTPLFLACGGSNIATIELLLGAGADATIACERNDDEFAGIGSFRCYPLDTEEYPTMNCLHQICGWGSNSYRSESDDEDVQRVFAMLVEAGVDVHGRTRSGATALHLAVGSPVLTKLLLDAGLDVNATDGSGCTPLHKVESVDTMAVLIEQGHANLDVKQADGKTPLLCMLNTYHENVILKFLEYGPDCNVLDNEGNGPLHISLRQWSSKPDIVKALLKGGSDPNLKNRDGLTPMHSLRLDNREASGMMDLLLEAGADIDAVNRDGATPLLCLFGSSSYRSLSEDHEDVKELLDRGASISVRDFDGRTCLHEAVRVYDETQLFGRNPNNTKFHFLIRQGLDIKSVDYRGNGLLHEYALRRDNHESYHGPKMVPSWEELVDLGLDLEQKNYAGRTPLHILCGAHTHLILCQQGDVMPIDWVIPRTKNLDVADRDGITPLHIAATCGEAYTKKLLDAGADPTVITHEGLTPLHLASRCRQSNVVGLLLDALRKRQGLSDTRSLPVKGVDAKAFLKGYGTDHLTPLAYAVRSGRPETVAILLEAGADAKLGNLFNVLLSFEEEDALWVKPWLPTEDGQRLGDPVALKIYDTSRRAKYESYRSDNEPKVNETTRLEEIVELLIKHGLDIAERRNSSGIKLADRSSRDYTASCLRHALEKKRGDGETEIPEGALTTVYDLMHQSRRDASMQTFKNYEGFKAGDDNQELFCYLLVRKEYRLVEELARLGVDFLPGALRDRLSNLGILIQHGFTSLVEKIGTLAAEAKLETGDWHAFGDQTRPGLWFAKRDLSKPDHKGANPAPFLLEALGRDLPNMDMVRLLVEKFGVDINEVKYSHQYHEDSYKTLPSESALSWVSRGFTWWNVYHALPYLLNAGADMNMRNRHGQTPLHVALQGDEYYSGCYHREAAKMLIEAGADVDAVNNKGESCLACAQHDVEMIRLLKAHGATVTADSILGAIDAKNAEALRELLAGGIDANMRREKVAEDPAKEKERKKLLCTAMSAMKGIGLEHHQEYPLYHAGKAASLSCNPTPKERRENKMAMEVVRVLLENGADPFAKFWKEEDDAPPSHIVGDPVIATPSIEVPEGLQECTILHELVSEGALVDDFLRLPGLDVNHRDAKGRTLLHVACRRSTGPDYILGSHKDDKGENETTTLFQQLLSLGAELEARDNFGWNVLHWMLGTGQDWLNIQNTFAYVLKKAPALVNQADAMGRTPLHYAVARAASKRDPGVAEDLLAAGADPLAVDKNGDGVLHKLAKNLDAKALRAFFQDLMRRGADVNSRNALGETPLFAFCKRPKKVRSPYQDHDNDPNKEKFTEEGVELQLKEWGADFLARDNKGRGLLHVAGAGDVDVFKNLMALGLDVMLEDEAQQTPIDVAAACANEDVLELFEKK</sequence>
<accession>A0A9P9ALE6</accession>
<name>A0A9P9ALE6_9HYPO</name>
<dbReference type="PRINTS" id="PR01415">
    <property type="entry name" value="ANKYRIN"/>
</dbReference>
<feature type="domain" description="Peptidase A2" evidence="4">
    <location>
        <begin position="1166"/>
        <end position="1180"/>
    </location>
</feature>
<dbReference type="Pfam" id="PF12796">
    <property type="entry name" value="Ank_2"/>
    <property type="match status" value="5"/>
</dbReference>
<dbReference type="PROSITE" id="PS50088">
    <property type="entry name" value="ANK_REPEAT"/>
    <property type="match status" value="11"/>
</dbReference>
<dbReference type="InterPro" id="IPR054471">
    <property type="entry name" value="GPIID_WHD"/>
</dbReference>
<gene>
    <name evidence="5" type="ORF">B0T10DRAFT_445225</name>
</gene>
<feature type="repeat" description="ANK" evidence="3">
    <location>
        <begin position="1923"/>
        <end position="1959"/>
    </location>
</feature>
<evidence type="ECO:0000256" key="2">
    <source>
        <dbReference type="ARBA" id="ARBA00023043"/>
    </source>
</evidence>
<dbReference type="EMBL" id="JAGPYM010000020">
    <property type="protein sequence ID" value="KAH6884532.1"/>
    <property type="molecule type" value="Genomic_DNA"/>
</dbReference>
<evidence type="ECO:0000313" key="6">
    <source>
        <dbReference type="Proteomes" id="UP000777438"/>
    </source>
</evidence>
<dbReference type="Pfam" id="PF00023">
    <property type="entry name" value="Ank"/>
    <property type="match status" value="3"/>
</dbReference>
<feature type="repeat" description="ANK" evidence="3">
    <location>
        <begin position="655"/>
        <end position="687"/>
    </location>
</feature>
<feature type="repeat" description="ANK" evidence="3">
    <location>
        <begin position="947"/>
        <end position="981"/>
    </location>
</feature>
<dbReference type="PANTHER" id="PTHR24126">
    <property type="entry name" value="ANKYRIN REPEAT, PH AND SEC7 DOMAIN CONTAINING PROTEIN SECG-RELATED"/>
    <property type="match status" value="1"/>
</dbReference>
<feature type="non-terminal residue" evidence="5">
    <location>
        <position position="2105"/>
    </location>
</feature>
<reference evidence="5 6" key="1">
    <citation type="journal article" date="2021" name="Nat. Commun.">
        <title>Genetic determinants of endophytism in the Arabidopsis root mycobiome.</title>
        <authorList>
            <person name="Mesny F."/>
            <person name="Miyauchi S."/>
            <person name="Thiergart T."/>
            <person name="Pickel B."/>
            <person name="Atanasova L."/>
            <person name="Karlsson M."/>
            <person name="Huettel B."/>
            <person name="Barry K.W."/>
            <person name="Haridas S."/>
            <person name="Chen C."/>
            <person name="Bauer D."/>
            <person name="Andreopoulos W."/>
            <person name="Pangilinan J."/>
            <person name="LaButti K."/>
            <person name="Riley R."/>
            <person name="Lipzen A."/>
            <person name="Clum A."/>
            <person name="Drula E."/>
            <person name="Henrissat B."/>
            <person name="Kohler A."/>
            <person name="Grigoriev I.V."/>
            <person name="Martin F.M."/>
            <person name="Hacquard S."/>
        </authorList>
    </citation>
    <scope>NUCLEOTIDE SEQUENCE [LARGE SCALE GENOMIC DNA]</scope>
    <source>
        <strain evidence="5 6">MPI-CAGE-CH-0241</strain>
    </source>
</reference>
<evidence type="ECO:0000256" key="1">
    <source>
        <dbReference type="ARBA" id="ARBA00022737"/>
    </source>
</evidence>
<evidence type="ECO:0000313" key="5">
    <source>
        <dbReference type="EMBL" id="KAH6884532.1"/>
    </source>
</evidence>
<dbReference type="Gene3D" id="3.40.50.300">
    <property type="entry name" value="P-loop containing nucleotide triphosphate hydrolases"/>
    <property type="match status" value="1"/>
</dbReference>
<keyword evidence="6" id="KW-1185">Reference proteome</keyword>
<dbReference type="InterPro" id="IPR027417">
    <property type="entry name" value="P-loop_NTPase"/>
</dbReference>
<dbReference type="Proteomes" id="UP000777438">
    <property type="component" value="Unassembled WGS sequence"/>
</dbReference>
<feature type="repeat" description="ANK" evidence="3">
    <location>
        <begin position="1150"/>
        <end position="1181"/>
    </location>
</feature>
<dbReference type="Gene3D" id="1.25.40.20">
    <property type="entry name" value="Ankyrin repeat-containing domain"/>
    <property type="match status" value="8"/>
</dbReference>
<feature type="repeat" description="ANK" evidence="3">
    <location>
        <begin position="912"/>
        <end position="946"/>
    </location>
</feature>
<dbReference type="SUPFAM" id="SSF48403">
    <property type="entry name" value="Ankyrin repeat"/>
    <property type="match status" value="4"/>
</dbReference>